<evidence type="ECO:0000313" key="2">
    <source>
        <dbReference type="Proteomes" id="UP001345219"/>
    </source>
</evidence>
<reference evidence="1 2" key="1">
    <citation type="journal article" date="2023" name="Hortic Res">
        <title>Pangenome of water caltrop reveals structural variations and asymmetric subgenome divergence after allopolyploidization.</title>
        <authorList>
            <person name="Zhang X."/>
            <person name="Chen Y."/>
            <person name="Wang L."/>
            <person name="Yuan Y."/>
            <person name="Fang M."/>
            <person name="Shi L."/>
            <person name="Lu R."/>
            <person name="Comes H.P."/>
            <person name="Ma Y."/>
            <person name="Chen Y."/>
            <person name="Huang G."/>
            <person name="Zhou Y."/>
            <person name="Zheng Z."/>
            <person name="Qiu Y."/>
        </authorList>
    </citation>
    <scope>NUCLEOTIDE SEQUENCE [LARGE SCALE GENOMIC DNA]</scope>
    <source>
        <tissue evidence="1">Roots</tissue>
    </source>
</reference>
<dbReference type="EMBL" id="JAXIOK010000021">
    <property type="protein sequence ID" value="KAK4746244.1"/>
    <property type="molecule type" value="Genomic_DNA"/>
</dbReference>
<dbReference type="InterPro" id="IPR052437">
    <property type="entry name" value="Pectin_Meth_Modulator"/>
</dbReference>
<evidence type="ECO:0000313" key="1">
    <source>
        <dbReference type="EMBL" id="KAK4746244.1"/>
    </source>
</evidence>
<sequence length="72" mass="8017">MVEAFAAKDTLKVSFQSQGKGRHKTVSFMFKALSDETRLTFFSSFYHTRVDDLVSLCGPVLDEVEVAPLPSC</sequence>
<comment type="caution">
    <text evidence="1">The sequence shown here is derived from an EMBL/GenBank/DDBJ whole genome shotgun (WGS) entry which is preliminary data.</text>
</comment>
<keyword evidence="2" id="KW-1185">Reference proteome</keyword>
<protein>
    <submittedName>
        <fullName evidence="1">Uncharacterized protein</fullName>
    </submittedName>
</protein>
<dbReference type="GO" id="GO:0005886">
    <property type="term" value="C:plasma membrane"/>
    <property type="evidence" value="ECO:0007669"/>
    <property type="project" value="TreeGrafter"/>
</dbReference>
<gene>
    <name evidence="1" type="ORF">SAY87_012556</name>
</gene>
<name>A0AAN7JIZ7_9MYRT</name>
<dbReference type="PANTHER" id="PTHR31265:SF2">
    <property type="entry name" value="F17A17.37 PROTEIN"/>
    <property type="match status" value="1"/>
</dbReference>
<organism evidence="1 2">
    <name type="scientific">Trapa incisa</name>
    <dbReference type="NCBI Taxonomy" id="236973"/>
    <lineage>
        <taxon>Eukaryota</taxon>
        <taxon>Viridiplantae</taxon>
        <taxon>Streptophyta</taxon>
        <taxon>Embryophyta</taxon>
        <taxon>Tracheophyta</taxon>
        <taxon>Spermatophyta</taxon>
        <taxon>Magnoliopsida</taxon>
        <taxon>eudicotyledons</taxon>
        <taxon>Gunneridae</taxon>
        <taxon>Pentapetalae</taxon>
        <taxon>rosids</taxon>
        <taxon>malvids</taxon>
        <taxon>Myrtales</taxon>
        <taxon>Lythraceae</taxon>
        <taxon>Trapa</taxon>
    </lineage>
</organism>
<dbReference type="AlphaFoldDB" id="A0AAN7JIZ7"/>
<proteinExistence type="predicted"/>
<accession>A0AAN7JIZ7</accession>
<dbReference type="PANTHER" id="PTHR31265">
    <property type="entry name" value="OS02G0527500 PROTEIN-RELATED"/>
    <property type="match status" value="1"/>
</dbReference>
<dbReference type="Proteomes" id="UP001345219">
    <property type="component" value="Chromosome 10"/>
</dbReference>